<sequence length="253" mass="28195">MSATGFSILYHFDFLKENGHFPADLSERGEEIVDYIPGVSKIRLADLPTFFSGVGLEVLGSTLEVARSVDKAQFLISTSVYELETSVFDVLKPKFPFPVYTIGSCTPYFEALNGCTNDYLRWLDSQAEGSVLYVSQGSYLSVSTSQMDEIVAGVKASGVRFLWVARGDGARFKDVDRETGMVVEWCNQLRVLCHSAVGGFWTTAVGIRLWKGFSPASRCLLGQYFGISFRTVRRLLRIGKLESDFKQLEVGIW</sequence>
<dbReference type="Pfam" id="PF00201">
    <property type="entry name" value="UDPGT"/>
    <property type="match status" value="1"/>
</dbReference>
<evidence type="ECO:0000256" key="1">
    <source>
        <dbReference type="ARBA" id="ARBA00022679"/>
    </source>
</evidence>
<dbReference type="SUPFAM" id="SSF53756">
    <property type="entry name" value="UDP-Glycosyltransferase/glycogen phosphorylase"/>
    <property type="match status" value="1"/>
</dbReference>
<keyword evidence="3" id="KW-1185">Reference proteome</keyword>
<dbReference type="EMBL" id="OZ021736">
    <property type="protein sequence ID" value="CAK9314592.1"/>
    <property type="molecule type" value="Genomic_DNA"/>
</dbReference>
<evidence type="ECO:0000313" key="3">
    <source>
        <dbReference type="Proteomes" id="UP001642487"/>
    </source>
</evidence>
<accession>A0ABP0Y3P7</accession>
<dbReference type="Proteomes" id="UP001642487">
    <property type="component" value="Chromosome 2"/>
</dbReference>
<proteinExistence type="predicted"/>
<reference evidence="2 3" key="1">
    <citation type="submission" date="2024-03" db="EMBL/GenBank/DDBJ databases">
        <authorList>
            <person name="Gkanogiannis A."/>
            <person name="Becerra Lopez-Lavalle L."/>
        </authorList>
    </citation>
    <scope>NUCLEOTIDE SEQUENCE [LARGE SCALE GENOMIC DNA]</scope>
</reference>
<name>A0ABP0Y3P7_9ROSI</name>
<dbReference type="InterPro" id="IPR002213">
    <property type="entry name" value="UDP_glucos_trans"/>
</dbReference>
<gene>
    <name evidence="2" type="ORF">CITCOLO1_LOCUS6352</name>
</gene>
<organism evidence="2 3">
    <name type="scientific">Citrullus colocynthis</name>
    <name type="common">colocynth</name>
    <dbReference type="NCBI Taxonomy" id="252529"/>
    <lineage>
        <taxon>Eukaryota</taxon>
        <taxon>Viridiplantae</taxon>
        <taxon>Streptophyta</taxon>
        <taxon>Embryophyta</taxon>
        <taxon>Tracheophyta</taxon>
        <taxon>Spermatophyta</taxon>
        <taxon>Magnoliopsida</taxon>
        <taxon>eudicotyledons</taxon>
        <taxon>Gunneridae</taxon>
        <taxon>Pentapetalae</taxon>
        <taxon>rosids</taxon>
        <taxon>fabids</taxon>
        <taxon>Cucurbitales</taxon>
        <taxon>Cucurbitaceae</taxon>
        <taxon>Benincaseae</taxon>
        <taxon>Citrullus</taxon>
    </lineage>
</organism>
<keyword evidence="1" id="KW-0808">Transferase</keyword>
<protein>
    <submittedName>
        <fullName evidence="2">Uncharacterized protein</fullName>
    </submittedName>
</protein>
<dbReference type="PANTHER" id="PTHR48045:SF22">
    <property type="entry name" value="UDP-GLUCURONOSYL_UDP-GLUCOSYLTRANSFERASE"/>
    <property type="match status" value="1"/>
</dbReference>
<evidence type="ECO:0000313" key="2">
    <source>
        <dbReference type="EMBL" id="CAK9314592.1"/>
    </source>
</evidence>
<dbReference type="Gene3D" id="3.40.50.2000">
    <property type="entry name" value="Glycogen Phosphorylase B"/>
    <property type="match status" value="2"/>
</dbReference>
<dbReference type="PANTHER" id="PTHR48045">
    <property type="entry name" value="UDP-GLYCOSYLTRANSFERASE 72B1"/>
    <property type="match status" value="1"/>
</dbReference>